<dbReference type="InterPro" id="IPR014266">
    <property type="entry name" value="PEP-CTERM_TPR_PrsT"/>
</dbReference>
<evidence type="ECO:0000313" key="3">
    <source>
        <dbReference type="EMBL" id="ALS99137.1"/>
    </source>
</evidence>
<evidence type="ECO:0000256" key="2">
    <source>
        <dbReference type="SAM" id="Coils"/>
    </source>
</evidence>
<evidence type="ECO:0000256" key="1">
    <source>
        <dbReference type="PROSITE-ProRule" id="PRU00339"/>
    </source>
</evidence>
<keyword evidence="1" id="KW-0802">TPR repeat</keyword>
<dbReference type="NCBIfam" id="TIGR02917">
    <property type="entry name" value="PEP_TPR_lipo"/>
    <property type="match status" value="1"/>
</dbReference>
<keyword evidence="2" id="KW-0175">Coiled coil</keyword>
<dbReference type="KEGG" id="lal:AT746_13280"/>
<keyword evidence="4" id="KW-1185">Reference proteome</keyword>
<dbReference type="AlphaFoldDB" id="A0A0U3AK53"/>
<dbReference type="PANTHER" id="PTHR12558">
    <property type="entry name" value="CELL DIVISION CYCLE 16,23,27"/>
    <property type="match status" value="1"/>
</dbReference>
<dbReference type="InterPro" id="IPR019734">
    <property type="entry name" value="TPR_rpt"/>
</dbReference>
<dbReference type="EMBL" id="CP013650">
    <property type="protein sequence ID" value="ALS99137.1"/>
    <property type="molecule type" value="Genomic_DNA"/>
</dbReference>
<protein>
    <recommendedName>
        <fullName evidence="5">PEP-CTERM system TPR-repeat protein PrsT</fullName>
    </recommendedName>
</protein>
<evidence type="ECO:0000313" key="4">
    <source>
        <dbReference type="Proteomes" id="UP000068447"/>
    </source>
</evidence>
<gene>
    <name evidence="3" type="ORF">AT746_13280</name>
</gene>
<organism evidence="3 4">
    <name type="scientific">Lacimicrobium alkaliphilum</name>
    <dbReference type="NCBI Taxonomy" id="1526571"/>
    <lineage>
        <taxon>Bacteria</taxon>
        <taxon>Pseudomonadati</taxon>
        <taxon>Pseudomonadota</taxon>
        <taxon>Gammaproteobacteria</taxon>
        <taxon>Alteromonadales</taxon>
        <taxon>Alteromonadaceae</taxon>
        <taxon>Lacimicrobium</taxon>
    </lineage>
</organism>
<dbReference type="Gene3D" id="1.25.40.10">
    <property type="entry name" value="Tetratricopeptide repeat domain"/>
    <property type="match status" value="4"/>
</dbReference>
<dbReference type="Pfam" id="PF14559">
    <property type="entry name" value="TPR_19"/>
    <property type="match status" value="4"/>
</dbReference>
<dbReference type="Proteomes" id="UP000068447">
    <property type="component" value="Chromosome"/>
</dbReference>
<evidence type="ECO:0008006" key="5">
    <source>
        <dbReference type="Google" id="ProtNLM"/>
    </source>
</evidence>
<dbReference type="PROSITE" id="PS50005">
    <property type="entry name" value="TPR"/>
    <property type="match status" value="2"/>
</dbReference>
<feature type="repeat" description="TPR" evidence="1">
    <location>
        <begin position="821"/>
        <end position="854"/>
    </location>
</feature>
<dbReference type="STRING" id="1526571.AT746_13280"/>
<sequence>MALVIGLSACSQKSAEEYLANAQNMIAEGEDKAAIVELKNALSQAPDMGLARLLLGELYFDQNDFISAEKELLRAMEHLSDVSRVVPLLARTYYYQGDYAGVISLYEQQTDIREDAAQTTHLFAYISSLRSSPEAQNWLTFPDNLTGDNLLIARAYRALVEGQLQEANDAISEFSEEKLQVEKDFLQGLVAFREGRFEEAAAHYNGVLTQTPNLHPVRFQLVEAQINARQFEQADENLDRLLKLSKENPYANLLKSKLRFIQQDFDNALPFAEKAIQNGMDIKLSQIIAGVSAYKLRQLESAYRYLKRAASDLGKGHDVHRLLAQVQLMLGYTDEARLTLNELDVLNETDAGLFAEAGLQMAGQGDLATAGDYLSRASEADQNNARFKLTEGLVKLVGEDESGIADIEAALANDSSLQQGWVLLAETYLDKGQKQKAIDVAKQWQQTDAASGMALEGLIELNSGDTTSAEQALLAALKQDNQHLGASHYLVQLYKQQNKPQKALEYVNHILSFAPANFQALTDLVRVKQQLEQSEDIIPALSSHREQFPELAEPKWVLAEYLRHVNQPEKAIEVLGTDLDKLQATGTMILGDAYVQTGRYEEAREAFVSVREANPGILGGWLRSAGIEELTGQYDNALDIVNQALERFPDHSRLLLLKVNYLTKTNQLDAAKQVLTSAKSSDADTALLARLEGELALSARRYSQAEQKFRDFYQARPGFEAASLLAIALQNTDKVPEAARLLEAEFGKLQRPMMEYHTLAEFYSNNEMYSQAEQKYEQFLQRYPGHFPSLNNYASLKIKQQQYDQALVLAKQAQEAAPQVPQVMDTLGWAYYKTGDIENAVRLLKEAARKLPADINVQMNLAEVLVAAGDAQSAFSILQKVEPEDDQQNERLQRLKAKVGGMG</sequence>
<proteinExistence type="predicted"/>
<name>A0A0U3AK53_9ALTE</name>
<dbReference type="Pfam" id="PF13432">
    <property type="entry name" value="TPR_16"/>
    <property type="match status" value="1"/>
</dbReference>
<reference evidence="3 4" key="1">
    <citation type="submission" date="2015-12" db="EMBL/GenBank/DDBJ databases">
        <title>Complete genome of Lacimicrobium alkaliphilum KCTC 32984.</title>
        <authorList>
            <person name="Kim S.-G."/>
            <person name="Lee Y.-J."/>
        </authorList>
    </citation>
    <scope>NUCLEOTIDE SEQUENCE [LARGE SCALE GENOMIC DNA]</scope>
    <source>
        <strain evidence="3 4">YelD216</strain>
    </source>
</reference>
<dbReference type="PANTHER" id="PTHR12558:SF13">
    <property type="entry name" value="CELL DIVISION CYCLE PROTEIN 27 HOMOLOG"/>
    <property type="match status" value="1"/>
</dbReference>
<dbReference type="SUPFAM" id="SSF48452">
    <property type="entry name" value="TPR-like"/>
    <property type="match status" value="5"/>
</dbReference>
<dbReference type="SMART" id="SM00028">
    <property type="entry name" value="TPR"/>
    <property type="match status" value="11"/>
</dbReference>
<feature type="coiled-coil region" evidence="2">
    <location>
        <begin position="157"/>
        <end position="184"/>
    </location>
</feature>
<dbReference type="InterPro" id="IPR011990">
    <property type="entry name" value="TPR-like_helical_dom_sf"/>
</dbReference>
<accession>A0A0U3AK53</accession>
<feature type="repeat" description="TPR" evidence="1">
    <location>
        <begin position="584"/>
        <end position="617"/>
    </location>
</feature>